<dbReference type="OrthoDB" id="9770043at2"/>
<dbReference type="InterPro" id="IPR012938">
    <property type="entry name" value="Glc/Sorbosone_DH"/>
</dbReference>
<dbReference type="Proteomes" id="UP000288293">
    <property type="component" value="Unassembled WGS sequence"/>
</dbReference>
<dbReference type="SUPFAM" id="SSF50952">
    <property type="entry name" value="Soluble quinoprotein glucose dehydrogenase"/>
    <property type="match status" value="1"/>
</dbReference>
<comment type="caution">
    <text evidence="3">The sequence shown here is derived from an EMBL/GenBank/DDBJ whole genome shotgun (WGS) entry which is preliminary data.</text>
</comment>
<dbReference type="InterPro" id="IPR011042">
    <property type="entry name" value="6-blade_b-propeller_TolB-like"/>
</dbReference>
<reference evidence="3 4" key="1">
    <citation type="journal article" date="2011" name="Front. Microbiol.">
        <title>Genomic signatures of strain selection and enhancement in Bacillus atrophaeus var. globigii, a historical biowarfare simulant.</title>
        <authorList>
            <person name="Gibbons H.S."/>
            <person name="Broomall S.M."/>
            <person name="McNew L.A."/>
            <person name="Daligault H."/>
            <person name="Chapman C."/>
            <person name="Bruce D."/>
            <person name="Karavis M."/>
            <person name="Krepps M."/>
            <person name="McGregor P.A."/>
            <person name="Hong C."/>
            <person name="Park K.H."/>
            <person name="Akmal A."/>
            <person name="Feldman A."/>
            <person name="Lin J.S."/>
            <person name="Chang W.E."/>
            <person name="Higgs B.W."/>
            <person name="Demirev P."/>
            <person name="Lindquist J."/>
            <person name="Liem A."/>
            <person name="Fochler E."/>
            <person name="Read T.D."/>
            <person name="Tapia R."/>
            <person name="Johnson S."/>
            <person name="Bishop-Lilly K.A."/>
            <person name="Detter C."/>
            <person name="Han C."/>
            <person name="Sozhamannan S."/>
            <person name="Rosenzweig C.N."/>
            <person name="Skowronski E.W."/>
        </authorList>
    </citation>
    <scope>NUCLEOTIDE SEQUENCE [LARGE SCALE GENOMIC DNA]</scope>
    <source>
        <strain evidence="3 4">MLST1</strain>
    </source>
</reference>
<feature type="chain" id="PRO_5019492682" evidence="1">
    <location>
        <begin position="23"/>
        <end position="374"/>
    </location>
</feature>
<dbReference type="PANTHER" id="PTHR19328:SF75">
    <property type="entry name" value="ALDOSE SUGAR DEHYDROGENASE YLII"/>
    <property type="match status" value="1"/>
</dbReference>
<keyword evidence="4" id="KW-1185">Reference proteome</keyword>
<dbReference type="Gene3D" id="2.120.10.30">
    <property type="entry name" value="TolB, C-terminal domain"/>
    <property type="match status" value="1"/>
</dbReference>
<dbReference type="EMBL" id="PIPL01000004">
    <property type="protein sequence ID" value="RUO22939.1"/>
    <property type="molecule type" value="Genomic_DNA"/>
</dbReference>
<evidence type="ECO:0000259" key="2">
    <source>
        <dbReference type="Pfam" id="PF07995"/>
    </source>
</evidence>
<sequence length="374" mass="41666">MKKLSALAVAFSLLLFSALSSALSPAVSAYYQTEVVAEGLQFPWSMDFLPDGDILLTEREGRLRLIDVDGNLQQEPIKGLPDMWVDGQAGLFEIRLSPDFTQTQHIFLSYACGTARANTTCLSRARFADNRLQDSEEIFRATYDRAGSSHYGGRIEFLPDDTLLLTLGDGFDYREQAQQPENHIGSIVRLHLDGSVPNDNPLIGLSRAAPETYSYGHRNVQGIVYDQLKERMYTNEHGPRGGDELNLITPGANYGWPLLTGGVDYNNARITPFTELPGMTDPILEWTPSIAPSGMTLYRGDQFPDWDGDLFVSALAAKNVQRLRLSGTRVVEQETLFSELNKRIRYVYTGPEGALYLLTDEENGQLIRITASQE</sequence>
<evidence type="ECO:0000313" key="3">
    <source>
        <dbReference type="EMBL" id="RUO22939.1"/>
    </source>
</evidence>
<proteinExistence type="predicted"/>
<dbReference type="RefSeq" id="WP_126804581.1">
    <property type="nucleotide sequence ID" value="NZ_PIPL01000004.1"/>
</dbReference>
<protein>
    <submittedName>
        <fullName evidence="3">Glucose dehydrogenase</fullName>
    </submittedName>
</protein>
<name>A0A432W132_9GAMM</name>
<organism evidence="3 4">
    <name type="scientific">Aliidiomarina minuta</name>
    <dbReference type="NCBI Taxonomy" id="880057"/>
    <lineage>
        <taxon>Bacteria</taxon>
        <taxon>Pseudomonadati</taxon>
        <taxon>Pseudomonadota</taxon>
        <taxon>Gammaproteobacteria</taxon>
        <taxon>Alteromonadales</taxon>
        <taxon>Idiomarinaceae</taxon>
        <taxon>Aliidiomarina</taxon>
    </lineage>
</organism>
<dbReference type="Pfam" id="PF07995">
    <property type="entry name" value="GSDH"/>
    <property type="match status" value="1"/>
</dbReference>
<keyword evidence="1" id="KW-0732">Signal</keyword>
<dbReference type="PANTHER" id="PTHR19328">
    <property type="entry name" value="HEDGEHOG-INTERACTING PROTEIN"/>
    <property type="match status" value="1"/>
</dbReference>
<feature type="domain" description="Glucose/Sorbosone dehydrogenase" evidence="2">
    <location>
        <begin position="40"/>
        <end position="368"/>
    </location>
</feature>
<dbReference type="InterPro" id="IPR011041">
    <property type="entry name" value="Quinoprot_gluc/sorb_DH_b-prop"/>
</dbReference>
<dbReference type="AlphaFoldDB" id="A0A432W132"/>
<gene>
    <name evidence="3" type="ORF">CWE09_13475</name>
</gene>
<accession>A0A432W132</accession>
<feature type="signal peptide" evidence="1">
    <location>
        <begin position="1"/>
        <end position="22"/>
    </location>
</feature>
<evidence type="ECO:0000256" key="1">
    <source>
        <dbReference type="SAM" id="SignalP"/>
    </source>
</evidence>
<evidence type="ECO:0000313" key="4">
    <source>
        <dbReference type="Proteomes" id="UP000288293"/>
    </source>
</evidence>